<organism evidence="1 2">
    <name type="scientific">Candidatus Opimibacter skivensis</name>
    <dbReference type="NCBI Taxonomy" id="2982028"/>
    <lineage>
        <taxon>Bacteria</taxon>
        <taxon>Pseudomonadati</taxon>
        <taxon>Bacteroidota</taxon>
        <taxon>Saprospiria</taxon>
        <taxon>Saprospirales</taxon>
        <taxon>Saprospiraceae</taxon>
        <taxon>Candidatus Opimibacter</taxon>
    </lineage>
</organism>
<comment type="caution">
    <text evidence="1">The sequence shown here is derived from an EMBL/GenBank/DDBJ whole genome shotgun (WGS) entry which is preliminary data.</text>
</comment>
<gene>
    <name evidence="1" type="ORF">IPP15_12175</name>
</gene>
<accession>A0A9D7SWA8</accession>
<dbReference type="AlphaFoldDB" id="A0A9D7SWA8"/>
<sequence length="122" mass="13348">MDSIFAIEITTPDADLFTTVDPPIHPFSLFASSANSITIVNKVPGDPGYLSIRLSILSLDRVFHNIETSPIEVLINWLDSDYVVLCMDTLLLPCDPEPPCLYLASDSIWCGFDAVVCTDGIV</sequence>
<protein>
    <submittedName>
        <fullName evidence="1">Uncharacterized protein</fullName>
    </submittedName>
</protein>
<reference evidence="1 2" key="1">
    <citation type="submission" date="2020-10" db="EMBL/GenBank/DDBJ databases">
        <title>Connecting structure to function with the recovery of over 1000 high-quality activated sludge metagenome-assembled genomes encoding full-length rRNA genes using long-read sequencing.</title>
        <authorList>
            <person name="Singleton C.M."/>
            <person name="Petriglieri F."/>
            <person name="Kristensen J.M."/>
            <person name="Kirkegaard R.H."/>
            <person name="Michaelsen T.Y."/>
            <person name="Andersen M.H."/>
            <person name="Karst S.M."/>
            <person name="Dueholm M.S."/>
            <person name="Nielsen P.H."/>
            <person name="Albertsen M."/>
        </authorList>
    </citation>
    <scope>NUCLEOTIDE SEQUENCE [LARGE SCALE GENOMIC DNA]</scope>
    <source>
        <strain evidence="1">Ribe_18-Q3-R11-54_MAXAC.273</strain>
    </source>
</reference>
<proteinExistence type="predicted"/>
<dbReference type="Proteomes" id="UP000808337">
    <property type="component" value="Unassembled WGS sequence"/>
</dbReference>
<dbReference type="EMBL" id="JADKGY010000010">
    <property type="protein sequence ID" value="MBK9983153.1"/>
    <property type="molecule type" value="Genomic_DNA"/>
</dbReference>
<name>A0A9D7SWA8_9BACT</name>
<evidence type="ECO:0000313" key="2">
    <source>
        <dbReference type="Proteomes" id="UP000808337"/>
    </source>
</evidence>
<evidence type="ECO:0000313" key="1">
    <source>
        <dbReference type="EMBL" id="MBK9983153.1"/>
    </source>
</evidence>